<keyword evidence="3" id="KW-0106">Calcium</keyword>
<dbReference type="PROSITE" id="PS50222">
    <property type="entry name" value="EF_HAND_2"/>
    <property type="match status" value="2"/>
</dbReference>
<dbReference type="PROSITE" id="PS00018">
    <property type="entry name" value="EF_HAND_1"/>
    <property type="match status" value="1"/>
</dbReference>
<dbReference type="PANTHER" id="PTHR23048">
    <property type="entry name" value="MYOSIN LIGHT CHAIN 1, 3"/>
    <property type="match status" value="1"/>
</dbReference>
<organism evidence="5 6">
    <name type="scientific">Urocitellus parryii</name>
    <name type="common">Arctic ground squirrel</name>
    <name type="synonym">Spermophilus parryii</name>
    <dbReference type="NCBI Taxonomy" id="9999"/>
    <lineage>
        <taxon>Eukaryota</taxon>
        <taxon>Metazoa</taxon>
        <taxon>Chordata</taxon>
        <taxon>Craniata</taxon>
        <taxon>Vertebrata</taxon>
        <taxon>Euteleostomi</taxon>
        <taxon>Mammalia</taxon>
        <taxon>Eutheria</taxon>
        <taxon>Euarchontoglires</taxon>
        <taxon>Glires</taxon>
        <taxon>Rodentia</taxon>
        <taxon>Sciuromorpha</taxon>
        <taxon>Sciuridae</taxon>
        <taxon>Xerinae</taxon>
        <taxon>Marmotini</taxon>
        <taxon>Urocitellus</taxon>
    </lineage>
</organism>
<dbReference type="AlphaFoldDB" id="A0A8D2KL80"/>
<dbReference type="Gene3D" id="1.10.238.10">
    <property type="entry name" value="EF-hand"/>
    <property type="match status" value="1"/>
</dbReference>
<evidence type="ECO:0000259" key="4">
    <source>
        <dbReference type="PROSITE" id="PS50222"/>
    </source>
</evidence>
<evidence type="ECO:0000256" key="2">
    <source>
        <dbReference type="ARBA" id="ARBA00022737"/>
    </source>
</evidence>
<dbReference type="Pfam" id="PF13499">
    <property type="entry name" value="EF-hand_7"/>
    <property type="match status" value="1"/>
</dbReference>
<dbReference type="SMART" id="SM00054">
    <property type="entry name" value="EFh"/>
    <property type="match status" value="2"/>
</dbReference>
<reference evidence="5" key="2">
    <citation type="submission" date="2025-09" db="UniProtKB">
        <authorList>
            <consortium name="Ensembl"/>
        </authorList>
    </citation>
    <scope>IDENTIFICATION</scope>
</reference>
<dbReference type="GO" id="GO:0016460">
    <property type="term" value="C:myosin II complex"/>
    <property type="evidence" value="ECO:0007669"/>
    <property type="project" value="TreeGrafter"/>
</dbReference>
<dbReference type="GO" id="GO:0005509">
    <property type="term" value="F:calcium ion binding"/>
    <property type="evidence" value="ECO:0007669"/>
    <property type="project" value="InterPro"/>
</dbReference>
<reference evidence="5" key="1">
    <citation type="submission" date="2025-08" db="UniProtKB">
        <authorList>
            <consortium name="Ensembl"/>
        </authorList>
    </citation>
    <scope>IDENTIFICATION</scope>
</reference>
<dbReference type="CDD" id="cd00051">
    <property type="entry name" value="EFh"/>
    <property type="match status" value="1"/>
</dbReference>
<evidence type="ECO:0000313" key="5">
    <source>
        <dbReference type="Ensembl" id="ENSUPAP00010021302.1"/>
    </source>
</evidence>
<dbReference type="FunFam" id="1.10.238.10:FF:000178">
    <property type="entry name" value="Calmodulin-2 A"/>
    <property type="match status" value="1"/>
</dbReference>
<protein>
    <recommendedName>
        <fullName evidence="4">EF-hand domain-containing protein</fullName>
    </recommendedName>
</protein>
<dbReference type="InterPro" id="IPR018247">
    <property type="entry name" value="EF_Hand_1_Ca_BS"/>
</dbReference>
<dbReference type="SUPFAM" id="SSF47473">
    <property type="entry name" value="EF-hand"/>
    <property type="match status" value="1"/>
</dbReference>
<dbReference type="Ensembl" id="ENSUPAT00010024267.1">
    <property type="protein sequence ID" value="ENSUPAP00010021302.1"/>
    <property type="gene ID" value="ENSUPAG00010016936.1"/>
</dbReference>
<feature type="domain" description="EF-hand" evidence="4">
    <location>
        <begin position="23"/>
        <end position="58"/>
    </location>
</feature>
<feature type="domain" description="EF-hand" evidence="4">
    <location>
        <begin position="59"/>
        <end position="94"/>
    </location>
</feature>
<dbReference type="PANTHER" id="PTHR23048:SF59">
    <property type="entry name" value="EF-HAND SUPERFAMILY PROTEIN"/>
    <property type="match status" value="1"/>
</dbReference>
<accession>A0A8D2KL80</accession>
<evidence type="ECO:0000256" key="1">
    <source>
        <dbReference type="ARBA" id="ARBA00022723"/>
    </source>
</evidence>
<name>A0A8D2KL80_UROPR</name>
<dbReference type="GeneTree" id="ENSGT00940000155935"/>
<dbReference type="InterPro" id="IPR050230">
    <property type="entry name" value="CALM/Myosin/TropC-like"/>
</dbReference>
<keyword evidence="6" id="KW-1185">Reference proteome</keyword>
<dbReference type="InterPro" id="IPR002048">
    <property type="entry name" value="EF_hand_dom"/>
</dbReference>
<evidence type="ECO:0000256" key="3">
    <source>
        <dbReference type="ARBA" id="ARBA00022837"/>
    </source>
</evidence>
<keyword evidence="2" id="KW-0677">Repeat</keyword>
<keyword evidence="1" id="KW-0479">Metal-binding</keyword>
<dbReference type="InterPro" id="IPR011992">
    <property type="entry name" value="EF-hand-dom_pair"/>
</dbReference>
<proteinExistence type="predicted"/>
<evidence type="ECO:0000313" key="6">
    <source>
        <dbReference type="Proteomes" id="UP000694417"/>
    </source>
</evidence>
<sequence>IVFSLKSNTILERIKYRKKLTEEQKQEIWEAFDFFDAEGTGTINVKQLKVAMREGLGFEPKKEIKKMIGEIDKDGTGKINFSDFDQERNQENDRFFSQPILGLIFFLKREREKKFNIYF</sequence>
<dbReference type="Proteomes" id="UP000694417">
    <property type="component" value="Unplaced"/>
</dbReference>